<dbReference type="EMBL" id="JAVREL010000029">
    <property type="protein sequence ID" value="MDT0347219.1"/>
    <property type="molecule type" value="Genomic_DNA"/>
</dbReference>
<keyword evidence="1" id="KW-0472">Membrane</keyword>
<feature type="transmembrane region" description="Helical" evidence="1">
    <location>
        <begin position="64"/>
        <end position="83"/>
    </location>
</feature>
<keyword evidence="3" id="KW-1185">Reference proteome</keyword>
<dbReference type="Pfam" id="PF24838">
    <property type="entry name" value="8xMP"/>
    <property type="match status" value="1"/>
</dbReference>
<reference evidence="3" key="1">
    <citation type="submission" date="2023-07" db="EMBL/GenBank/DDBJ databases">
        <title>30 novel species of actinomycetes from the DSMZ collection.</title>
        <authorList>
            <person name="Nouioui I."/>
        </authorList>
    </citation>
    <scope>NUCLEOTIDE SEQUENCE [LARGE SCALE GENOMIC DNA]</scope>
    <source>
        <strain evidence="3">DSM 44938</strain>
    </source>
</reference>
<sequence length="153" mass="16883">MANETGRTDADAEARLIQLYTLAVEMAQRLSAQRGAANAFYLTVQTALASVLGLSTGTLQDMKWWVAVAICLIGVLLSASWWFQLRSYRELTRAKFAVIHDLEKRLPVAVFTDEWKVLRGGDGHRYISLGVVERTVPVAFAVLYLVIALGGVL</sequence>
<accession>A0ABU2N1Q0</accession>
<protein>
    <recommendedName>
        <fullName evidence="4">Small integral membrane protein</fullName>
    </recommendedName>
</protein>
<evidence type="ECO:0000313" key="3">
    <source>
        <dbReference type="Proteomes" id="UP001183246"/>
    </source>
</evidence>
<evidence type="ECO:0000256" key="1">
    <source>
        <dbReference type="SAM" id="Phobius"/>
    </source>
</evidence>
<comment type="caution">
    <text evidence="2">The sequence shown here is derived from an EMBL/GenBank/DDBJ whole genome shotgun (WGS) entry which is preliminary data.</text>
</comment>
<evidence type="ECO:0008006" key="4">
    <source>
        <dbReference type="Google" id="ProtNLM"/>
    </source>
</evidence>
<keyword evidence="1" id="KW-1133">Transmembrane helix</keyword>
<keyword evidence="1" id="KW-0812">Transmembrane</keyword>
<dbReference type="RefSeq" id="WP_311708345.1">
    <property type="nucleotide sequence ID" value="NZ_JAVREL010000029.1"/>
</dbReference>
<evidence type="ECO:0000313" key="2">
    <source>
        <dbReference type="EMBL" id="MDT0347219.1"/>
    </source>
</evidence>
<dbReference type="InterPro" id="IPR056918">
    <property type="entry name" value="8xMP"/>
</dbReference>
<proteinExistence type="predicted"/>
<feature type="transmembrane region" description="Helical" evidence="1">
    <location>
        <begin position="135"/>
        <end position="152"/>
    </location>
</feature>
<name>A0ABU2N1Q0_9ACTN</name>
<gene>
    <name evidence="2" type="ORF">RM590_32265</name>
</gene>
<organism evidence="2 3">
    <name type="scientific">Streptomyces litchfieldiae</name>
    <dbReference type="NCBI Taxonomy" id="3075543"/>
    <lineage>
        <taxon>Bacteria</taxon>
        <taxon>Bacillati</taxon>
        <taxon>Actinomycetota</taxon>
        <taxon>Actinomycetes</taxon>
        <taxon>Kitasatosporales</taxon>
        <taxon>Streptomycetaceae</taxon>
        <taxon>Streptomyces</taxon>
    </lineage>
</organism>
<feature type="transmembrane region" description="Helical" evidence="1">
    <location>
        <begin position="39"/>
        <end position="58"/>
    </location>
</feature>
<dbReference type="Proteomes" id="UP001183246">
    <property type="component" value="Unassembled WGS sequence"/>
</dbReference>